<evidence type="ECO:0000313" key="7">
    <source>
        <dbReference type="EMBL" id="OGC28110.1"/>
    </source>
</evidence>
<accession>A0A1F4T6C3</accession>
<evidence type="ECO:0000259" key="5">
    <source>
        <dbReference type="Pfam" id="PF00534"/>
    </source>
</evidence>
<proteinExistence type="predicted"/>
<comment type="caution">
    <text evidence="7">The sequence shown here is derived from an EMBL/GenBank/DDBJ whole genome shotgun (WGS) entry which is preliminary data.</text>
</comment>
<sequence length="496" mass="54531">MRGILPPSTQVTRRAPLVLLFSHEAFTRNRLSGYGQAIHALGAGLTAKGIDCHVLTPHIRDYYAYQRPENTGDVFTLEIKGRKPFLCSFFHQVRDGVSYLEIDHADKDGYFGFSTYKEGDKNNIMSSTDLPEQYAGGTLTDAALVYNYALAKAAALIGGENTPFKQVIAHGHDHLTALAIYLAHRAGIPTAFTVHNPAYTSLLPAETARALDINPGDRPQLDLLGLALAYADILTTVSPRYAQEMESRYFDYGPTDLKYGSIICGRNRRSRLVGILNALVPSYLKDIARKTREQGSPVSVLAANRLDHAKGYDRLLESFPLAVELAAAAGVKLNFEIIASGDPLIKKAIEETRKKAPEGSLCLSGYHEEGFRCALRSADLAIQPSRFEPCGLFAMTAQAQGVLPIVAQTGGLMDIVGKSIASSKDYALIMNEYGFSFGALPWAFWKAVIKTAKLVQDNDPRIAGTRERMMLRAQQEYAPTRMAQDYLDQVYSQLIK</sequence>
<protein>
    <recommendedName>
        <fullName evidence="2">starch synthase</fullName>
        <ecNumber evidence="2">2.4.1.21</ecNumber>
    </recommendedName>
</protein>
<dbReference type="Gene3D" id="3.40.50.2000">
    <property type="entry name" value="Glycogen Phosphorylase B"/>
    <property type="match status" value="2"/>
</dbReference>
<reference evidence="7 8" key="1">
    <citation type="journal article" date="2016" name="Nat. Commun.">
        <title>Thousands of microbial genomes shed light on interconnected biogeochemical processes in an aquifer system.</title>
        <authorList>
            <person name="Anantharaman K."/>
            <person name="Brown C.T."/>
            <person name="Hug L.A."/>
            <person name="Sharon I."/>
            <person name="Castelle C.J."/>
            <person name="Probst A.J."/>
            <person name="Thomas B.C."/>
            <person name="Singh A."/>
            <person name="Wilkins M.J."/>
            <person name="Karaoz U."/>
            <person name="Brodie E.L."/>
            <person name="Williams K.H."/>
            <person name="Hubbard S.S."/>
            <person name="Banfield J.F."/>
        </authorList>
    </citation>
    <scope>NUCLEOTIDE SEQUENCE [LARGE SCALE GENOMIC DNA]</scope>
</reference>
<dbReference type="EC" id="2.4.1.21" evidence="2"/>
<dbReference type="EMBL" id="MEUG01000001">
    <property type="protein sequence ID" value="OGC28110.1"/>
    <property type="molecule type" value="Genomic_DNA"/>
</dbReference>
<dbReference type="GO" id="GO:0009011">
    <property type="term" value="F:alpha-1,4-glucan glucosyltransferase (ADP-glucose donor) activity"/>
    <property type="evidence" value="ECO:0007669"/>
    <property type="project" value="UniProtKB-EC"/>
</dbReference>
<dbReference type="Pfam" id="PF00534">
    <property type="entry name" value="Glycos_transf_1"/>
    <property type="match status" value="1"/>
</dbReference>
<dbReference type="SUPFAM" id="SSF53756">
    <property type="entry name" value="UDP-Glycosyltransferase/glycogen phosphorylase"/>
    <property type="match status" value="1"/>
</dbReference>
<keyword evidence="4" id="KW-0808">Transferase</keyword>
<evidence type="ECO:0000256" key="4">
    <source>
        <dbReference type="ARBA" id="ARBA00022679"/>
    </source>
</evidence>
<feature type="domain" description="Starch synthase catalytic" evidence="6">
    <location>
        <begin position="18"/>
        <end position="253"/>
    </location>
</feature>
<dbReference type="Pfam" id="PF08323">
    <property type="entry name" value="Glyco_transf_5"/>
    <property type="match status" value="1"/>
</dbReference>
<feature type="domain" description="Glycosyl transferase family 1" evidence="5">
    <location>
        <begin position="288"/>
        <end position="418"/>
    </location>
</feature>
<evidence type="ECO:0000256" key="3">
    <source>
        <dbReference type="ARBA" id="ARBA00022676"/>
    </source>
</evidence>
<organism evidence="7 8">
    <name type="scientific">candidate division WOR-1 bacterium RIFOXYC12_FULL_54_18</name>
    <dbReference type="NCBI Taxonomy" id="1802584"/>
    <lineage>
        <taxon>Bacteria</taxon>
        <taxon>Bacillati</taxon>
        <taxon>Saganbacteria</taxon>
    </lineage>
</organism>
<evidence type="ECO:0000256" key="2">
    <source>
        <dbReference type="ARBA" id="ARBA00012588"/>
    </source>
</evidence>
<dbReference type="InterPro" id="IPR013534">
    <property type="entry name" value="Starch_synth_cat_dom"/>
</dbReference>
<dbReference type="PANTHER" id="PTHR45825:SF11">
    <property type="entry name" value="ALPHA AMYLASE DOMAIN-CONTAINING PROTEIN"/>
    <property type="match status" value="1"/>
</dbReference>
<evidence type="ECO:0000256" key="1">
    <source>
        <dbReference type="ARBA" id="ARBA00001478"/>
    </source>
</evidence>
<gene>
    <name evidence="7" type="ORF">A3K49_03850</name>
</gene>
<dbReference type="Proteomes" id="UP000178602">
    <property type="component" value="Unassembled WGS sequence"/>
</dbReference>
<name>A0A1F4T6C3_UNCSA</name>
<dbReference type="AlphaFoldDB" id="A0A1F4T6C3"/>
<dbReference type="PANTHER" id="PTHR45825">
    <property type="entry name" value="GRANULE-BOUND STARCH SYNTHASE 1, CHLOROPLASTIC/AMYLOPLASTIC"/>
    <property type="match status" value="1"/>
</dbReference>
<dbReference type="InterPro" id="IPR001296">
    <property type="entry name" value="Glyco_trans_1"/>
</dbReference>
<evidence type="ECO:0000259" key="6">
    <source>
        <dbReference type="Pfam" id="PF08323"/>
    </source>
</evidence>
<comment type="catalytic activity">
    <reaction evidence="1">
        <text>[(1-&gt;4)-alpha-D-glucosyl](n) + ADP-alpha-D-glucose = [(1-&gt;4)-alpha-D-glucosyl](n+1) + ADP + H(+)</text>
        <dbReference type="Rhea" id="RHEA:18189"/>
        <dbReference type="Rhea" id="RHEA-COMP:9584"/>
        <dbReference type="Rhea" id="RHEA-COMP:9587"/>
        <dbReference type="ChEBI" id="CHEBI:15378"/>
        <dbReference type="ChEBI" id="CHEBI:15444"/>
        <dbReference type="ChEBI" id="CHEBI:57498"/>
        <dbReference type="ChEBI" id="CHEBI:456216"/>
        <dbReference type="EC" id="2.4.1.21"/>
    </reaction>
</comment>
<evidence type="ECO:0000313" key="8">
    <source>
        <dbReference type="Proteomes" id="UP000178602"/>
    </source>
</evidence>
<keyword evidence="3" id="KW-0328">Glycosyltransferase</keyword>